<dbReference type="PANTHER" id="PTHR35293">
    <property type="entry name" value="EGG CELL-SECRETED PROTEIN 1.5"/>
    <property type="match status" value="1"/>
</dbReference>
<evidence type="ECO:0000256" key="2">
    <source>
        <dbReference type="ARBA" id="ARBA00004613"/>
    </source>
</evidence>
<evidence type="ECO:0000256" key="3">
    <source>
        <dbReference type="ARBA" id="ARBA00022525"/>
    </source>
</evidence>
<evidence type="ECO:0000259" key="10">
    <source>
        <dbReference type="Pfam" id="PF05617"/>
    </source>
</evidence>
<dbReference type="RefSeq" id="XP_019703503.1">
    <property type="nucleotide sequence ID" value="XM_019847944.2"/>
</dbReference>
<feature type="signal peptide" evidence="9">
    <location>
        <begin position="1"/>
        <end position="22"/>
    </location>
</feature>
<dbReference type="AlphaFoldDB" id="A0A6J0PED4"/>
<keyword evidence="3" id="KW-0964">Secreted</keyword>
<dbReference type="OrthoDB" id="782765at2759"/>
<name>A0A6J0PED4_ELAGV</name>
<feature type="domain" description="Prolamin-like" evidence="10">
    <location>
        <begin position="47"/>
        <end position="111"/>
    </location>
</feature>
<evidence type="ECO:0000256" key="8">
    <source>
        <dbReference type="ARBA" id="ARBA00034484"/>
    </source>
</evidence>
<evidence type="ECO:0000313" key="12">
    <source>
        <dbReference type="RefSeq" id="XP_019703503.1"/>
    </source>
</evidence>
<keyword evidence="4 9" id="KW-0732">Signal</keyword>
<evidence type="ECO:0000256" key="9">
    <source>
        <dbReference type="SAM" id="SignalP"/>
    </source>
</evidence>
<evidence type="ECO:0000256" key="6">
    <source>
        <dbReference type="ARBA" id="ARBA00023329"/>
    </source>
</evidence>
<dbReference type="GO" id="GO:0009567">
    <property type="term" value="P:double fertilization forming a zygote and endosperm"/>
    <property type="evidence" value="ECO:0007669"/>
    <property type="project" value="InterPro"/>
</dbReference>
<dbReference type="GO" id="GO:2000008">
    <property type="term" value="P:regulation of protein localization to cell surface"/>
    <property type="evidence" value="ECO:0007669"/>
    <property type="project" value="UniProtKB-ARBA"/>
</dbReference>
<accession>A0A6J0PED4</accession>
<evidence type="ECO:0000256" key="7">
    <source>
        <dbReference type="ARBA" id="ARBA00034457"/>
    </source>
</evidence>
<dbReference type="GeneID" id="109505431"/>
<sequence>MSAVRNLALWFAIACLVGLAHARELSSVEPAISSLEARIASNGGLADCWNALLELKSCSDEILLFFMNGESYLGVDCCRAIQVITRQCWTTMLQTLGFTPQEGDILRGYCDAETAPPPVAVVSLRHHSTTSPSMADAALTFASPAAD</sequence>
<keyword evidence="5" id="KW-0278">Fertilization</keyword>
<gene>
    <name evidence="12" type="primary">LOC109505431</name>
</gene>
<comment type="function">
    <text evidence="7">Involved in the regulation of gamete interactions during the double fertilization and to prevent multiple-pollen tube attraction; mediates the redistribution of the gamete fusogen HAP2/GCS1 to the cell surface after secretion upon sperm arrival.</text>
</comment>
<dbReference type="KEGG" id="egu:109505431"/>
<keyword evidence="11" id="KW-1185">Reference proteome</keyword>
<comment type="similarity">
    <text evidence="8">Belongs to the plant egg cell-secreted peptide family.</text>
</comment>
<evidence type="ECO:0000256" key="1">
    <source>
        <dbReference type="ARBA" id="ARBA00004541"/>
    </source>
</evidence>
<organism evidence="11 12">
    <name type="scientific">Elaeis guineensis var. tenera</name>
    <name type="common">Oil palm</name>
    <dbReference type="NCBI Taxonomy" id="51953"/>
    <lineage>
        <taxon>Eukaryota</taxon>
        <taxon>Viridiplantae</taxon>
        <taxon>Streptophyta</taxon>
        <taxon>Embryophyta</taxon>
        <taxon>Tracheophyta</taxon>
        <taxon>Spermatophyta</taxon>
        <taxon>Magnoliopsida</taxon>
        <taxon>Liliopsida</taxon>
        <taxon>Arecaceae</taxon>
        <taxon>Arecoideae</taxon>
        <taxon>Cocoseae</taxon>
        <taxon>Elaeidinae</taxon>
        <taxon>Elaeis</taxon>
    </lineage>
</organism>
<proteinExistence type="inferred from homology"/>
<dbReference type="Proteomes" id="UP000504607">
    <property type="component" value="Chromosome 2"/>
</dbReference>
<feature type="chain" id="PRO_5026701961" evidence="9">
    <location>
        <begin position="23"/>
        <end position="147"/>
    </location>
</feature>
<dbReference type="Pfam" id="PF05617">
    <property type="entry name" value="Prolamin_like"/>
    <property type="match status" value="1"/>
</dbReference>
<evidence type="ECO:0000256" key="5">
    <source>
        <dbReference type="ARBA" id="ARBA00023279"/>
    </source>
</evidence>
<dbReference type="InterPro" id="IPR044711">
    <property type="entry name" value="EC11-15"/>
</dbReference>
<dbReference type="InParanoid" id="A0A6J0PED4"/>
<keyword evidence="6" id="KW-0968">Cytoplasmic vesicle</keyword>
<dbReference type="GO" id="GO:0031410">
    <property type="term" value="C:cytoplasmic vesicle"/>
    <property type="evidence" value="ECO:0007669"/>
    <property type="project" value="UniProtKB-SubCell"/>
</dbReference>
<dbReference type="PANTHER" id="PTHR35293:SF12">
    <property type="entry name" value="EXPRESSED PROTEIN"/>
    <property type="match status" value="1"/>
</dbReference>
<dbReference type="GO" id="GO:0080155">
    <property type="term" value="P:regulation of double fertilization forming a zygote and endosperm"/>
    <property type="evidence" value="ECO:0007669"/>
    <property type="project" value="UniProtKB-ARBA"/>
</dbReference>
<reference evidence="12" key="1">
    <citation type="submission" date="2025-08" db="UniProtKB">
        <authorList>
            <consortium name="RefSeq"/>
        </authorList>
    </citation>
    <scope>IDENTIFICATION</scope>
</reference>
<protein>
    <submittedName>
        <fullName evidence="12">Egg cell-secreted protein 1.2-like</fullName>
    </submittedName>
</protein>
<dbReference type="GO" id="GO:0005576">
    <property type="term" value="C:extracellular region"/>
    <property type="evidence" value="ECO:0007669"/>
    <property type="project" value="UniProtKB-SubCell"/>
</dbReference>
<evidence type="ECO:0000256" key="4">
    <source>
        <dbReference type="ARBA" id="ARBA00022729"/>
    </source>
</evidence>
<comment type="subcellular location">
    <subcellularLocation>
        <location evidence="1">Cytoplasmic vesicle</location>
    </subcellularLocation>
    <subcellularLocation>
        <location evidence="2">Secreted</location>
    </subcellularLocation>
</comment>
<dbReference type="InterPro" id="IPR008502">
    <property type="entry name" value="Prolamin-like"/>
</dbReference>
<evidence type="ECO:0000313" key="11">
    <source>
        <dbReference type="Proteomes" id="UP000504607"/>
    </source>
</evidence>